<evidence type="ECO:0000256" key="1">
    <source>
        <dbReference type="ARBA" id="ARBA00022679"/>
    </source>
</evidence>
<keyword evidence="5" id="KW-1185">Reference proteome</keyword>
<dbReference type="Pfam" id="PF13427">
    <property type="entry name" value="AadA_C"/>
    <property type="match status" value="1"/>
</dbReference>
<dbReference type="InterPro" id="IPR002934">
    <property type="entry name" value="Polymerase_NTP_transf_dom"/>
</dbReference>
<dbReference type="SUPFAM" id="SSF81301">
    <property type="entry name" value="Nucleotidyltransferase"/>
    <property type="match status" value="1"/>
</dbReference>
<dbReference type="EMBL" id="VNHS01000006">
    <property type="protein sequence ID" value="TYP73756.1"/>
    <property type="molecule type" value="Genomic_DNA"/>
</dbReference>
<dbReference type="GO" id="GO:0016779">
    <property type="term" value="F:nucleotidyltransferase activity"/>
    <property type="evidence" value="ECO:0007669"/>
    <property type="project" value="InterPro"/>
</dbReference>
<organism evidence="4 5">
    <name type="scientific">Paenibacillus methanolicus</name>
    <dbReference type="NCBI Taxonomy" id="582686"/>
    <lineage>
        <taxon>Bacteria</taxon>
        <taxon>Bacillati</taxon>
        <taxon>Bacillota</taxon>
        <taxon>Bacilli</taxon>
        <taxon>Bacillales</taxon>
        <taxon>Paenibacillaceae</taxon>
        <taxon>Paenibacillus</taxon>
    </lineage>
</organism>
<accession>A0A5S5C5T3</accession>
<evidence type="ECO:0000313" key="4">
    <source>
        <dbReference type="EMBL" id="TYP73756.1"/>
    </source>
</evidence>
<dbReference type="InterPro" id="IPR043519">
    <property type="entry name" value="NT_sf"/>
</dbReference>
<sequence length="294" mass="33350">MSDRGTAAAWLNGDALGRLHPEVRGVLEEYAVQVHEAGLTSIRGFFLYGSIAMGGYTPNRSDIDFVALLERALNSEESGRLAAIHRNVGRERPSPEMNGIYVTRDRLGKLPHEISPYPCYYGGRFHEADWFECNLVTWHQLKKQGIALYGSMRELDYEVDWDRLLSRMRENVAAYWRPWVTESAKLYSRKGMALYARSAVEWGVLGLTRLYYTFRENEITTKAGAGAYALEQLPASRHPIVIEALRWRSGESSLYRSASARRQDALDYLHDMLAACESAAEEAARRRLPPSPPM</sequence>
<dbReference type="Pfam" id="PF01909">
    <property type="entry name" value="NTP_transf_2"/>
    <property type="match status" value="1"/>
</dbReference>
<name>A0A5S5C5T3_9BACL</name>
<dbReference type="InterPro" id="IPR025184">
    <property type="entry name" value="AadA_C"/>
</dbReference>
<gene>
    <name evidence="4" type="ORF">BCM02_10632</name>
</gene>
<dbReference type="CDD" id="cd05403">
    <property type="entry name" value="NT_KNTase_like"/>
    <property type="match status" value="1"/>
</dbReference>
<protein>
    <submittedName>
        <fullName evidence="4">Nucleotidyltransferase-like protein</fullName>
    </submittedName>
</protein>
<dbReference type="OrthoDB" id="1933376at2"/>
<feature type="domain" description="Adenylyltransferase AadA C-terminal" evidence="3">
    <location>
        <begin position="204"/>
        <end position="256"/>
    </location>
</feature>
<dbReference type="AlphaFoldDB" id="A0A5S5C5T3"/>
<evidence type="ECO:0000259" key="2">
    <source>
        <dbReference type="Pfam" id="PF01909"/>
    </source>
</evidence>
<proteinExistence type="predicted"/>
<dbReference type="Proteomes" id="UP000323257">
    <property type="component" value="Unassembled WGS sequence"/>
</dbReference>
<feature type="domain" description="Polymerase nucleotidyl transferase" evidence="2">
    <location>
        <begin position="44"/>
        <end position="77"/>
    </location>
</feature>
<evidence type="ECO:0000313" key="5">
    <source>
        <dbReference type="Proteomes" id="UP000323257"/>
    </source>
</evidence>
<dbReference type="RefSeq" id="WP_148930197.1">
    <property type="nucleotide sequence ID" value="NZ_VNHS01000006.1"/>
</dbReference>
<keyword evidence="1 4" id="KW-0808">Transferase</keyword>
<comment type="caution">
    <text evidence="4">The sequence shown here is derived from an EMBL/GenBank/DDBJ whole genome shotgun (WGS) entry which is preliminary data.</text>
</comment>
<evidence type="ECO:0000259" key="3">
    <source>
        <dbReference type="Pfam" id="PF13427"/>
    </source>
</evidence>
<reference evidence="4 5" key="1">
    <citation type="submission" date="2019-07" db="EMBL/GenBank/DDBJ databases">
        <title>Genomic Encyclopedia of Type Strains, Phase III (KMG-III): the genomes of soil and plant-associated and newly described type strains.</title>
        <authorList>
            <person name="Whitman W."/>
        </authorList>
    </citation>
    <scope>NUCLEOTIDE SEQUENCE [LARGE SCALE GENOMIC DNA]</scope>
    <source>
        <strain evidence="4 5">BL24</strain>
    </source>
</reference>